<dbReference type="InterPro" id="IPR003661">
    <property type="entry name" value="HisK_dim/P_dom"/>
</dbReference>
<evidence type="ECO:0000256" key="5">
    <source>
        <dbReference type="ARBA" id="ARBA00022692"/>
    </source>
</evidence>
<keyword evidence="3" id="KW-0597">Phosphoprotein</keyword>
<evidence type="ECO:0000256" key="1">
    <source>
        <dbReference type="ARBA" id="ARBA00000085"/>
    </source>
</evidence>
<feature type="transmembrane region" description="Helical" evidence="8">
    <location>
        <begin position="12"/>
        <end position="30"/>
    </location>
</feature>
<evidence type="ECO:0000256" key="3">
    <source>
        <dbReference type="ARBA" id="ARBA00022553"/>
    </source>
</evidence>
<dbReference type="PATRIC" id="fig|246787.4.peg.4950"/>
<dbReference type="SUPFAM" id="SSF47384">
    <property type="entry name" value="Homodimeric domain of signal transducing histidine kinase"/>
    <property type="match status" value="1"/>
</dbReference>
<dbReference type="Pfam" id="PF02518">
    <property type="entry name" value="HATPase_c"/>
    <property type="match status" value="1"/>
</dbReference>
<dbReference type="GO" id="GO:0005886">
    <property type="term" value="C:plasma membrane"/>
    <property type="evidence" value="ECO:0007669"/>
    <property type="project" value="TreeGrafter"/>
</dbReference>
<dbReference type="PROSITE" id="PS50109">
    <property type="entry name" value="HIS_KIN"/>
    <property type="match status" value="1"/>
</dbReference>
<evidence type="ECO:0000313" key="10">
    <source>
        <dbReference type="EMBL" id="ALJ62004.1"/>
    </source>
</evidence>
<dbReference type="EC" id="2.7.13.3" evidence="2"/>
<accession>A0A0P0GWZ5</accession>
<sequence length="352" mass="40778">MKSLLHKTLSQFLVCTVAIFILATPLFFLLTKYFYAEDMIDIIEAVQLGTSIPHIDLERDIMVGMMLQFLLIFLVLSLALFIMMRFITHRLWLPFDDTLQKTEQFNLAQSVVPQFQKTEIKEFARLNNSLAKLMQQDKEIYRIQKEFTENASHELQTPISIIRSKLDLLMQEELDERSMNLVSDLYDLNTRMEHLNRNLLLLAKIENSQYTEMEEVDLGSFIRESMPTYNVLHSDLNISFLDQRTCHVVHNVNTILLSCLLNNLVVNAIRHTAAMNGEIRLLLCNSYFTVSNPADGVSLNARTLFQRFSSDDTKTSGNGLGLSIAKAICDYHGWRLQYVFEENHHVFSVHFR</sequence>
<dbReference type="PANTHER" id="PTHR45436:SF5">
    <property type="entry name" value="SENSOR HISTIDINE KINASE TRCS"/>
    <property type="match status" value="1"/>
</dbReference>
<evidence type="ECO:0000256" key="7">
    <source>
        <dbReference type="ARBA" id="ARBA00022989"/>
    </source>
</evidence>
<dbReference type="Proteomes" id="UP000061809">
    <property type="component" value="Chromosome"/>
</dbReference>
<dbReference type="SMART" id="SM00388">
    <property type="entry name" value="HisKA"/>
    <property type="match status" value="1"/>
</dbReference>
<dbReference type="Gene3D" id="3.30.565.10">
    <property type="entry name" value="Histidine kinase-like ATPase, C-terminal domain"/>
    <property type="match status" value="1"/>
</dbReference>
<dbReference type="PANTHER" id="PTHR45436">
    <property type="entry name" value="SENSOR HISTIDINE KINASE YKOH"/>
    <property type="match status" value="1"/>
</dbReference>
<dbReference type="InterPro" id="IPR050428">
    <property type="entry name" value="TCS_sensor_his_kinase"/>
</dbReference>
<dbReference type="CDD" id="cd00082">
    <property type="entry name" value="HisKA"/>
    <property type="match status" value="1"/>
</dbReference>
<proteinExistence type="predicted"/>
<keyword evidence="8" id="KW-0472">Membrane</keyword>
<evidence type="ECO:0000256" key="8">
    <source>
        <dbReference type="SAM" id="Phobius"/>
    </source>
</evidence>
<organism evidence="10 11">
    <name type="scientific">Bacteroides cellulosilyticus</name>
    <dbReference type="NCBI Taxonomy" id="246787"/>
    <lineage>
        <taxon>Bacteria</taxon>
        <taxon>Pseudomonadati</taxon>
        <taxon>Bacteroidota</taxon>
        <taxon>Bacteroidia</taxon>
        <taxon>Bacteroidales</taxon>
        <taxon>Bacteroidaceae</taxon>
        <taxon>Bacteroides</taxon>
    </lineage>
</organism>
<dbReference type="CDD" id="cd00075">
    <property type="entry name" value="HATPase"/>
    <property type="match status" value="1"/>
</dbReference>
<evidence type="ECO:0000256" key="2">
    <source>
        <dbReference type="ARBA" id="ARBA00012438"/>
    </source>
</evidence>
<keyword evidence="7 8" id="KW-1133">Transmembrane helix</keyword>
<reference evidence="10 11" key="1">
    <citation type="journal article" date="2015" name="Science">
        <title>Genetic determinants of in vivo fitness and diet responsiveness in multiple human gut Bacteroides.</title>
        <authorList>
            <person name="Wu M."/>
            <person name="McNulty N.P."/>
            <person name="Rodionov D.A."/>
            <person name="Khoroshkin M.S."/>
            <person name="Griffin N.W."/>
            <person name="Cheng J."/>
            <person name="Latreille P."/>
            <person name="Kerstetter R.A."/>
            <person name="Terrapon N."/>
            <person name="Henrissat B."/>
            <person name="Osterman A.L."/>
            <person name="Gordon J.I."/>
        </authorList>
    </citation>
    <scope>NUCLEOTIDE SEQUENCE [LARGE SCALE GENOMIC DNA]</scope>
    <source>
        <strain evidence="10 11">WH2</strain>
    </source>
</reference>
<keyword evidence="6" id="KW-0418">Kinase</keyword>
<dbReference type="InterPro" id="IPR036890">
    <property type="entry name" value="HATPase_C_sf"/>
</dbReference>
<dbReference type="SUPFAM" id="SSF55874">
    <property type="entry name" value="ATPase domain of HSP90 chaperone/DNA topoisomerase II/histidine kinase"/>
    <property type="match status" value="1"/>
</dbReference>
<evidence type="ECO:0000259" key="9">
    <source>
        <dbReference type="PROSITE" id="PS50109"/>
    </source>
</evidence>
<dbReference type="EMBL" id="CP012801">
    <property type="protein sequence ID" value="ALJ62004.1"/>
    <property type="molecule type" value="Genomic_DNA"/>
</dbReference>
<keyword evidence="5 8" id="KW-0812">Transmembrane</keyword>
<dbReference type="Pfam" id="PF00512">
    <property type="entry name" value="HisKA"/>
    <property type="match status" value="1"/>
</dbReference>
<comment type="catalytic activity">
    <reaction evidence="1">
        <text>ATP + protein L-histidine = ADP + protein N-phospho-L-histidine.</text>
        <dbReference type="EC" id="2.7.13.3"/>
    </reaction>
</comment>
<feature type="transmembrane region" description="Helical" evidence="8">
    <location>
        <begin position="61"/>
        <end position="83"/>
    </location>
</feature>
<dbReference type="RefSeq" id="WP_029427599.1">
    <property type="nucleotide sequence ID" value="NZ_CP012801.1"/>
</dbReference>
<dbReference type="AlphaFoldDB" id="A0A0P0GWZ5"/>
<dbReference type="KEGG" id="bcel:BcellWH2_04794"/>
<gene>
    <name evidence="10" type="primary">rssA_3</name>
    <name evidence="10" type="ORF">BcellWH2_04794</name>
</gene>
<evidence type="ECO:0000313" key="11">
    <source>
        <dbReference type="Proteomes" id="UP000061809"/>
    </source>
</evidence>
<dbReference type="GO" id="GO:0000155">
    <property type="term" value="F:phosphorelay sensor kinase activity"/>
    <property type="evidence" value="ECO:0007669"/>
    <property type="project" value="InterPro"/>
</dbReference>
<protein>
    <recommendedName>
        <fullName evidence="2">histidine kinase</fullName>
        <ecNumber evidence="2">2.7.13.3</ecNumber>
    </recommendedName>
</protein>
<dbReference type="SMART" id="SM00387">
    <property type="entry name" value="HATPase_c"/>
    <property type="match status" value="1"/>
</dbReference>
<dbReference type="InterPro" id="IPR036097">
    <property type="entry name" value="HisK_dim/P_sf"/>
</dbReference>
<feature type="domain" description="Histidine kinase" evidence="9">
    <location>
        <begin position="150"/>
        <end position="352"/>
    </location>
</feature>
<dbReference type="InterPro" id="IPR003594">
    <property type="entry name" value="HATPase_dom"/>
</dbReference>
<keyword evidence="4 10" id="KW-0808">Transferase</keyword>
<dbReference type="InterPro" id="IPR005467">
    <property type="entry name" value="His_kinase_dom"/>
</dbReference>
<dbReference type="Gene3D" id="1.10.287.130">
    <property type="match status" value="1"/>
</dbReference>
<evidence type="ECO:0000256" key="6">
    <source>
        <dbReference type="ARBA" id="ARBA00022777"/>
    </source>
</evidence>
<name>A0A0P0GWZ5_9BACE</name>
<evidence type="ECO:0000256" key="4">
    <source>
        <dbReference type="ARBA" id="ARBA00022679"/>
    </source>
</evidence>